<comment type="similarity">
    <text evidence="2 6">Belongs to the 2-oxoacid dehydrogenase family.</text>
</comment>
<feature type="domain" description="Lipoyl-binding" evidence="8">
    <location>
        <begin position="2"/>
        <end position="77"/>
    </location>
</feature>
<comment type="cofactor">
    <cofactor evidence="1 6">
        <name>(R)-lipoate</name>
        <dbReference type="ChEBI" id="CHEBI:83088"/>
    </cofactor>
</comment>
<dbReference type="EMBL" id="FOXX01000003">
    <property type="protein sequence ID" value="SFQ48506.1"/>
    <property type="molecule type" value="Genomic_DNA"/>
</dbReference>
<dbReference type="Pfam" id="PF02817">
    <property type="entry name" value="E3_binding"/>
    <property type="match status" value="1"/>
</dbReference>
<evidence type="ECO:0000256" key="7">
    <source>
        <dbReference type="SAM" id="MobiDB-lite"/>
    </source>
</evidence>
<evidence type="ECO:0000256" key="4">
    <source>
        <dbReference type="ARBA" id="ARBA00022823"/>
    </source>
</evidence>
<dbReference type="Gene3D" id="4.10.320.10">
    <property type="entry name" value="E3-binding domain"/>
    <property type="match status" value="1"/>
</dbReference>
<organism evidence="10 11">
    <name type="scientific">Priestia endophytica DSM 13796</name>
    <dbReference type="NCBI Taxonomy" id="1121089"/>
    <lineage>
        <taxon>Bacteria</taxon>
        <taxon>Bacillati</taxon>
        <taxon>Bacillota</taxon>
        <taxon>Bacilli</taxon>
        <taxon>Bacillales</taxon>
        <taxon>Bacillaceae</taxon>
        <taxon>Priestia</taxon>
    </lineage>
</organism>
<dbReference type="PROSITE" id="PS51826">
    <property type="entry name" value="PSBD"/>
    <property type="match status" value="1"/>
</dbReference>
<evidence type="ECO:0000313" key="11">
    <source>
        <dbReference type="Proteomes" id="UP000182762"/>
    </source>
</evidence>
<dbReference type="InterPro" id="IPR011053">
    <property type="entry name" value="Single_hybrid_motif"/>
</dbReference>
<dbReference type="PROSITE" id="PS50968">
    <property type="entry name" value="BIOTINYL_LIPOYL"/>
    <property type="match status" value="1"/>
</dbReference>
<dbReference type="RefSeq" id="WP_061805163.1">
    <property type="nucleotide sequence ID" value="NZ_FOXX01000003.1"/>
</dbReference>
<dbReference type="SUPFAM" id="SSF51230">
    <property type="entry name" value="Single hybrid motif"/>
    <property type="match status" value="1"/>
</dbReference>
<dbReference type="SUPFAM" id="SSF52777">
    <property type="entry name" value="CoA-dependent acyltransferases"/>
    <property type="match status" value="1"/>
</dbReference>
<dbReference type="PANTHER" id="PTHR43178">
    <property type="entry name" value="DIHYDROLIPOAMIDE ACETYLTRANSFERASE COMPONENT OF PYRUVATE DEHYDROGENASE COMPLEX"/>
    <property type="match status" value="1"/>
</dbReference>
<feature type="compositionally biased region" description="Basic and acidic residues" evidence="7">
    <location>
        <begin position="156"/>
        <end position="175"/>
    </location>
</feature>
<dbReference type="PANTHER" id="PTHR43178:SF5">
    <property type="entry name" value="LIPOAMIDE ACYLTRANSFERASE COMPONENT OF BRANCHED-CHAIN ALPHA-KETO ACID DEHYDROGENASE COMPLEX, MITOCHONDRIAL"/>
    <property type="match status" value="1"/>
</dbReference>
<name>A0A1I5YW93_9BACI</name>
<dbReference type="InterPro" id="IPR001078">
    <property type="entry name" value="2-oxoacid_DH_actylTfrase"/>
</dbReference>
<keyword evidence="10" id="KW-0670">Pyruvate</keyword>
<keyword evidence="11" id="KW-1185">Reference proteome</keyword>
<dbReference type="InterPro" id="IPR023213">
    <property type="entry name" value="CAT-like_dom_sf"/>
</dbReference>
<dbReference type="Pfam" id="PF00364">
    <property type="entry name" value="Biotin_lipoyl"/>
    <property type="match status" value="1"/>
</dbReference>
<dbReference type="Pfam" id="PF00198">
    <property type="entry name" value="2-oxoacid_dh"/>
    <property type="match status" value="1"/>
</dbReference>
<sequence length="402" mass="43877">MAVEVVMPKLGMAMKEGIISSWNKRVGDKVTKGEPIASINSEKIEMAVEAPSDGVLLDIKVEEEEGVPPGTVICYIGEPNEQIVQKKEKETKRLSLSSSKEEVAATVAIEERPIKKNRLKISPVAKKIALASGLDIDTIQGSAPGGRITKADVEKELKKQGEKEDENREEARGEQTKIPLAGMRKVIAERMQSSLLNSAQLTITMKADVTNLVKLREEAKQSFEKRGEEKLSLNDFIVRATVLALGKHREMNSSYDEDGIIYHEGVHVGIAVAIKDGLLVPVVRNAEKLSLVETATTIRKLSSSVRRGEMDGIEMTGSTFTVTNLGTYGVEFFTPILNPPETGILGVGAIEQVPMYKGAELQKCSMLPLSLTFDHRVVDGAPAAEFLQTIRGYLEDPIAILL</sequence>
<keyword evidence="3 6" id="KW-0808">Transferase</keyword>
<dbReference type="InterPro" id="IPR000089">
    <property type="entry name" value="Biotin_lipoyl"/>
</dbReference>
<protein>
    <recommendedName>
        <fullName evidence="6">Dihydrolipoamide acetyltransferase component of pyruvate dehydrogenase complex</fullName>
        <ecNumber evidence="6">2.3.1.-</ecNumber>
    </recommendedName>
</protein>
<dbReference type="EC" id="2.3.1.-" evidence="6"/>
<dbReference type="Gene3D" id="2.40.50.100">
    <property type="match status" value="1"/>
</dbReference>
<dbReference type="GeneID" id="93710315"/>
<feature type="domain" description="Peripheral subunit-binding (PSBD)" evidence="9">
    <location>
        <begin position="120"/>
        <end position="157"/>
    </location>
</feature>
<evidence type="ECO:0000256" key="2">
    <source>
        <dbReference type="ARBA" id="ARBA00007317"/>
    </source>
</evidence>
<keyword evidence="4 6" id="KW-0450">Lipoyl</keyword>
<dbReference type="InterPro" id="IPR004167">
    <property type="entry name" value="PSBD"/>
</dbReference>
<reference evidence="10 11" key="1">
    <citation type="submission" date="2016-10" db="EMBL/GenBank/DDBJ databases">
        <authorList>
            <person name="Varghese N."/>
            <person name="Submissions S."/>
        </authorList>
    </citation>
    <scope>NUCLEOTIDE SEQUENCE [LARGE SCALE GENOMIC DNA]</scope>
    <source>
        <strain evidence="10 11">DSM 13796</strain>
    </source>
</reference>
<comment type="caution">
    <text evidence="10">The sequence shown here is derived from an EMBL/GenBank/DDBJ whole genome shotgun (WGS) entry which is preliminary data.</text>
</comment>
<evidence type="ECO:0000256" key="6">
    <source>
        <dbReference type="RuleBase" id="RU003423"/>
    </source>
</evidence>
<keyword evidence="5 6" id="KW-0012">Acyltransferase</keyword>
<gene>
    <name evidence="10" type="ORF">SAMN02745910_01616</name>
</gene>
<dbReference type="InterPro" id="IPR050743">
    <property type="entry name" value="2-oxoacid_DH_E2_comp"/>
</dbReference>
<proteinExistence type="inferred from homology"/>
<evidence type="ECO:0000313" key="10">
    <source>
        <dbReference type="EMBL" id="SFQ48506.1"/>
    </source>
</evidence>
<evidence type="ECO:0000256" key="3">
    <source>
        <dbReference type="ARBA" id="ARBA00022679"/>
    </source>
</evidence>
<dbReference type="SUPFAM" id="SSF47005">
    <property type="entry name" value="Peripheral subunit-binding domain of 2-oxo acid dehydrogenase complex"/>
    <property type="match status" value="1"/>
</dbReference>
<evidence type="ECO:0000256" key="1">
    <source>
        <dbReference type="ARBA" id="ARBA00001938"/>
    </source>
</evidence>
<dbReference type="Gene3D" id="3.30.559.10">
    <property type="entry name" value="Chloramphenicol acetyltransferase-like domain"/>
    <property type="match status" value="1"/>
</dbReference>
<evidence type="ECO:0000256" key="5">
    <source>
        <dbReference type="ARBA" id="ARBA00023315"/>
    </source>
</evidence>
<dbReference type="Proteomes" id="UP000182762">
    <property type="component" value="Unassembled WGS sequence"/>
</dbReference>
<dbReference type="CDD" id="cd06849">
    <property type="entry name" value="lipoyl_domain"/>
    <property type="match status" value="1"/>
</dbReference>
<evidence type="ECO:0000259" key="9">
    <source>
        <dbReference type="PROSITE" id="PS51826"/>
    </source>
</evidence>
<dbReference type="InterPro" id="IPR036625">
    <property type="entry name" value="E3-bd_dom_sf"/>
</dbReference>
<feature type="region of interest" description="Disordered" evidence="7">
    <location>
        <begin position="156"/>
        <end position="177"/>
    </location>
</feature>
<evidence type="ECO:0000259" key="8">
    <source>
        <dbReference type="PROSITE" id="PS50968"/>
    </source>
</evidence>
<accession>A0A1I5YW93</accession>